<keyword evidence="8" id="KW-0175">Coiled coil</keyword>
<feature type="compositionally biased region" description="Polar residues" evidence="12">
    <location>
        <begin position="828"/>
        <end position="838"/>
    </location>
</feature>
<dbReference type="CDD" id="cd18673">
    <property type="entry name" value="PIN_XRN1-2-like"/>
    <property type="match status" value="1"/>
</dbReference>
<keyword evidence="6 10" id="KW-0378">Hydrolase</keyword>
<dbReference type="Pfam" id="PF17846">
    <property type="entry name" value="XRN_M"/>
    <property type="match status" value="2"/>
</dbReference>
<dbReference type="Gene3D" id="1.25.40.1050">
    <property type="match status" value="1"/>
</dbReference>
<evidence type="ECO:0000256" key="10">
    <source>
        <dbReference type="PIRNR" id="PIRNR037239"/>
    </source>
</evidence>
<dbReference type="Gene3D" id="3.40.50.12390">
    <property type="match status" value="2"/>
</dbReference>
<evidence type="ECO:0000313" key="15">
    <source>
        <dbReference type="Proteomes" id="UP001497522"/>
    </source>
</evidence>
<keyword evidence="4 10" id="KW-0507">mRNA processing</keyword>
<dbReference type="InterPro" id="IPR041412">
    <property type="entry name" value="Xrn1_helical"/>
</dbReference>
<evidence type="ECO:0000256" key="1">
    <source>
        <dbReference type="ARBA" id="ARBA00004123"/>
    </source>
</evidence>
<keyword evidence="11" id="KW-0479">Metal-binding</keyword>
<dbReference type="EMBL" id="OZ023715">
    <property type="protein sequence ID" value="CAK9864704.1"/>
    <property type="molecule type" value="Genomic_DNA"/>
</dbReference>
<feature type="region of interest" description="Disordered" evidence="12">
    <location>
        <begin position="798"/>
        <end position="838"/>
    </location>
</feature>
<protein>
    <recommendedName>
        <fullName evidence="10">5'-3' exoribonuclease</fullName>
        <ecNumber evidence="10">3.1.13.-</ecNumber>
    </recommendedName>
</protein>
<accession>A0ABP1AQ89</accession>
<dbReference type="EC" id="3.1.13.-" evidence="10"/>
<evidence type="ECO:0000256" key="9">
    <source>
        <dbReference type="ARBA" id="ARBA00023242"/>
    </source>
</evidence>
<evidence type="ECO:0000256" key="3">
    <source>
        <dbReference type="ARBA" id="ARBA00022552"/>
    </source>
</evidence>
<dbReference type="InterPro" id="IPR004859">
    <property type="entry name" value="Xrn1_N"/>
</dbReference>
<evidence type="ECO:0000256" key="11">
    <source>
        <dbReference type="PROSITE-ProRule" id="PRU00047"/>
    </source>
</evidence>
<comment type="subcellular location">
    <subcellularLocation>
        <location evidence="1">Nucleus</location>
    </subcellularLocation>
</comment>
<evidence type="ECO:0000256" key="12">
    <source>
        <dbReference type="SAM" id="MobiDB-lite"/>
    </source>
</evidence>
<evidence type="ECO:0000256" key="4">
    <source>
        <dbReference type="ARBA" id="ARBA00022664"/>
    </source>
</evidence>
<dbReference type="PROSITE" id="PS50158">
    <property type="entry name" value="ZF_CCHC"/>
    <property type="match status" value="1"/>
</dbReference>
<evidence type="ECO:0000313" key="14">
    <source>
        <dbReference type="EMBL" id="CAK9864704.1"/>
    </source>
</evidence>
<dbReference type="InterPro" id="IPR036875">
    <property type="entry name" value="Znf_CCHC_sf"/>
</dbReference>
<feature type="compositionally biased region" description="Basic residues" evidence="12">
    <location>
        <begin position="808"/>
        <end position="817"/>
    </location>
</feature>
<dbReference type="InterPro" id="IPR001878">
    <property type="entry name" value="Znf_CCHC"/>
</dbReference>
<feature type="region of interest" description="Disordered" evidence="12">
    <location>
        <begin position="979"/>
        <end position="1000"/>
    </location>
</feature>
<evidence type="ECO:0000256" key="2">
    <source>
        <dbReference type="ARBA" id="ARBA00006994"/>
    </source>
</evidence>
<sequence>MGVPAFYRWLADKYPLTVVDVVEEDLQIIEKIGVPVDTTQPNPNGLEFDNLYLDMNGIIHPCFHPEDKAAPTTYTKVFQSVFEYIDRLFRIVRPRKLLFMAIDGVAPRAKMNQQRSRRFRAAKDAADAEAEEERLRREFEAEGHIIPPKKKSEACDSNVITPGTPFMAKLAIALQYYIHLRLNQDPGWHNIKVILSDANVPGEGEHKIMSYIRLQRNLPGFDPNTRHCLYGLDADLIMLALATHEPHFSILREVVFMPEQQDKCFLCGHSGHLAADCEGKPKRQKGLNDENHAESNEVARKPFQFLNIWTLREYLEFDLVIKDAPFEVDFERLVDDFVFMCFFVGNDFLPHMPTLEIREGAINLLIAMYRSNFKSMGGYLTEDGEVNLKRVEQFIQAIGNLEDNIFQKRAHLLQEDVLDNLKTKLKSTLRDKADMLSGGGDLEDSVRLGEPGWKERYYQEKFEAKTPEEIEEIQRHVVLKYTEGLCWVMRYYYQGVCSWNWYYPYHYAPFASDLTNLDQLEIIFFTGKPFKPFDQLMGVLPSASSEALPYHYRPLMTDPNSPISDFYPRDFAIDMNGKRFSWQGVAKLPFIDEERLLAEVSKVEDTLTKEEQRRNSVLADLLFISRSHPLAAFVFSFYDCYGHLEGRQRIEVMKKIPPAESDGMNGLIQMCTGEACPSTFRSPVDGLPNITNNQVLTVIYKNPPIHRHIARPPEGVVMPKQSISDADVILQALWHEDNRQRPHIQERPAVSGAISGTLLGDAARRLILNTIQLPKNSTSRATNMLQQSQKEALPSVAAAVGGGQVKPPQRKQQHRPQRPAGPPGYEQGGSSSSIITPLANSPHGLGYVSRGRGVNHNGLLHKPPTFGYAGGEPVVRSQQHHPRPQQSPGAGPLFHQHQQPQKMIARAPLPPMLNGPHFMGRGGHVQHELNQAYHHNNIPGPHVPLNVPARAPQDQFGRGGASSGQQRYVAALQQNRSNNQNLFSALDNRGRGRGGRHTKL</sequence>
<evidence type="ECO:0000256" key="7">
    <source>
        <dbReference type="ARBA" id="ARBA00022839"/>
    </source>
</evidence>
<evidence type="ECO:0000256" key="8">
    <source>
        <dbReference type="ARBA" id="ARBA00023054"/>
    </source>
</evidence>
<evidence type="ECO:0000256" key="5">
    <source>
        <dbReference type="ARBA" id="ARBA00022722"/>
    </source>
</evidence>
<keyword evidence="5 10" id="KW-0540">Nuclease</keyword>
<evidence type="ECO:0000256" key="6">
    <source>
        <dbReference type="ARBA" id="ARBA00022801"/>
    </source>
</evidence>
<dbReference type="InterPro" id="IPR017151">
    <property type="entry name" value="Xrn2/3/4"/>
</dbReference>
<dbReference type="Pfam" id="PF03159">
    <property type="entry name" value="XRN_N"/>
    <property type="match status" value="1"/>
</dbReference>
<keyword evidence="3" id="KW-0698">rRNA processing</keyword>
<comment type="similarity">
    <text evidence="2 10">Belongs to the 5'-3' exonuclease family. XRN2/RAT1 subfamily.</text>
</comment>
<proteinExistence type="inferred from homology"/>
<feature type="domain" description="CCHC-type" evidence="13">
    <location>
        <begin position="263"/>
        <end position="277"/>
    </location>
</feature>
<reference evidence="14" key="1">
    <citation type="submission" date="2024-03" db="EMBL/GenBank/DDBJ databases">
        <authorList>
            <consortium name="ELIXIR-Norway"/>
            <consortium name="Elixir Norway"/>
        </authorList>
    </citation>
    <scope>NUCLEOTIDE SEQUENCE</scope>
</reference>
<dbReference type="PIRSF" id="PIRSF037239">
    <property type="entry name" value="Exonuclease_Xrn2"/>
    <property type="match status" value="1"/>
</dbReference>
<keyword evidence="15" id="KW-1185">Reference proteome</keyword>
<dbReference type="PANTHER" id="PTHR12341:SF41">
    <property type="entry name" value="5'-3' EXORIBONUCLEASE 2"/>
    <property type="match status" value="1"/>
</dbReference>
<evidence type="ECO:0000259" key="13">
    <source>
        <dbReference type="PROSITE" id="PS50158"/>
    </source>
</evidence>
<dbReference type="SUPFAM" id="SSF57756">
    <property type="entry name" value="Retrovirus zinc finger-like domains"/>
    <property type="match status" value="1"/>
</dbReference>
<feature type="region of interest" description="Disordered" evidence="12">
    <location>
        <begin position="855"/>
        <end position="900"/>
    </location>
</feature>
<comment type="function">
    <text evidence="10">Possesses 5'-&gt;3' exoribonuclease activity. Acts as an endogenous post-transcriptional gene silencing (PTGS) suppressor.</text>
</comment>
<feature type="compositionally biased region" description="Basic residues" evidence="12">
    <location>
        <begin position="991"/>
        <end position="1000"/>
    </location>
</feature>
<gene>
    <name evidence="14" type="ORF">CSSPJE1EN2_LOCUS7699</name>
</gene>
<name>A0ABP1AQ89_9BRYO</name>
<keyword evidence="9" id="KW-0539">Nucleus</keyword>
<keyword evidence="11" id="KW-0863">Zinc-finger</keyword>
<dbReference type="PANTHER" id="PTHR12341">
    <property type="entry name" value="5'-&gt;3' EXORIBONUCLEASE"/>
    <property type="match status" value="1"/>
</dbReference>
<dbReference type="InterPro" id="IPR027073">
    <property type="entry name" value="5_3_exoribonuclease"/>
</dbReference>
<organism evidence="14 15">
    <name type="scientific">Sphagnum jensenii</name>
    <dbReference type="NCBI Taxonomy" id="128206"/>
    <lineage>
        <taxon>Eukaryota</taxon>
        <taxon>Viridiplantae</taxon>
        <taxon>Streptophyta</taxon>
        <taxon>Embryophyta</taxon>
        <taxon>Bryophyta</taxon>
        <taxon>Sphagnophytina</taxon>
        <taxon>Sphagnopsida</taxon>
        <taxon>Sphagnales</taxon>
        <taxon>Sphagnaceae</taxon>
        <taxon>Sphagnum</taxon>
    </lineage>
</organism>
<dbReference type="Proteomes" id="UP001497522">
    <property type="component" value="Chromosome 14"/>
</dbReference>
<keyword evidence="11" id="KW-0862">Zinc</keyword>
<keyword evidence="7 10" id="KW-0269">Exonuclease</keyword>